<dbReference type="InterPro" id="IPR001567">
    <property type="entry name" value="Pept_M3A_M3B_dom"/>
</dbReference>
<sequence>MPTPTPPQPLQPIPSAPSILPNTRALIAQYLTTHSTLAQIITPSTATFTNTIHHLAQADQASDAFAALISCLWYCSPSEEVRTAAQEARKLWREAETSVVSRSDVFALIQAVHDREGDDLVGEDKRLLVDMLGDYTDIGHGVLNEEEREELRKSWLEVGDLIEEFTGNLAQEKGGMWFSEEELEGVKKDKVGSFRLGGKGDGEGEGNRWVSFQRGDHAAVMKFAERRETRKKYMDGADRRLPENVPIFRRVFEMRDGNARRLGYGSHAEYRLRGRMAGSPGWVEGFNASLNEGLGPFVERDLERRRACRRRHLERNPRFGGEGDEVPPEDRAYYRRLAEEEDRIDHEVISEWFPLEYTIRAMLRMFSAFLGIVFVAVPKEELDGKVWHEEVDVFSVWEEGEGNAVGEFIGYLYTDLLFRDGKYRGNQNCPLQSGHEKPDGTRSYPATVLMCSTPRTTSAPCPLLKHSEVVTIFHELGHGIHDLVSRTKYRRFHSWSGPQRDFCEGPSMFLESFCWLPSELREMSCHYTQLPSHPDYLSQWREKTPGKEDPAEKIPTEMVDDLVRRRYFDQGYWWADQLGISIFDMRVTNPSSREELLALDFAELYSDIYRELIPWKRKETNEPKGNSHVHFPHIIHGMDAGYYAYLWAGVFAADVFDRAFAANPRDGKTWERYRRVILQPGGSTDAKQMVEEFLGRPVNPEALFRRLRMAD</sequence>
<comment type="caution">
    <text evidence="9">The sequence shown here is derived from an EMBL/GenBank/DDBJ whole genome shotgun (WGS) entry which is preliminary data.</text>
</comment>
<gene>
    <name evidence="9" type="ORF">B0T25DRAFT_459427</name>
</gene>
<keyword evidence="6 7" id="KW-0482">Metalloprotease</keyword>
<dbReference type="Gene3D" id="1.20.1050.40">
    <property type="entry name" value="Endopeptidase. Chain P, domain 1"/>
    <property type="match status" value="1"/>
</dbReference>
<dbReference type="PANTHER" id="PTHR11804:SF84">
    <property type="entry name" value="SACCHAROLYSIN"/>
    <property type="match status" value="1"/>
</dbReference>
<dbReference type="GO" id="GO:0046872">
    <property type="term" value="F:metal ion binding"/>
    <property type="evidence" value="ECO:0007669"/>
    <property type="project" value="UniProtKB-UniRule"/>
</dbReference>
<dbReference type="Gene3D" id="1.10.1370.10">
    <property type="entry name" value="Neurolysin, domain 3"/>
    <property type="match status" value="1"/>
</dbReference>
<comment type="cofactor">
    <cofactor evidence="7">
        <name>Zn(2+)</name>
        <dbReference type="ChEBI" id="CHEBI:29105"/>
    </cofactor>
    <text evidence="7">Binds 1 zinc ion.</text>
</comment>
<dbReference type="CDD" id="cd06455">
    <property type="entry name" value="M3A_TOP"/>
    <property type="match status" value="1"/>
</dbReference>
<reference evidence="9" key="1">
    <citation type="journal article" date="2023" name="Mol. Phylogenet. Evol.">
        <title>Genome-scale phylogeny and comparative genomics of the fungal order Sordariales.</title>
        <authorList>
            <person name="Hensen N."/>
            <person name="Bonometti L."/>
            <person name="Westerberg I."/>
            <person name="Brannstrom I.O."/>
            <person name="Guillou S."/>
            <person name="Cros-Aarteil S."/>
            <person name="Calhoun S."/>
            <person name="Haridas S."/>
            <person name="Kuo A."/>
            <person name="Mondo S."/>
            <person name="Pangilinan J."/>
            <person name="Riley R."/>
            <person name="LaButti K."/>
            <person name="Andreopoulos B."/>
            <person name="Lipzen A."/>
            <person name="Chen C."/>
            <person name="Yan M."/>
            <person name="Daum C."/>
            <person name="Ng V."/>
            <person name="Clum A."/>
            <person name="Steindorff A."/>
            <person name="Ohm R.A."/>
            <person name="Martin F."/>
            <person name="Silar P."/>
            <person name="Natvig D.O."/>
            <person name="Lalanne C."/>
            <person name="Gautier V."/>
            <person name="Ament-Velasquez S.L."/>
            <person name="Kruys A."/>
            <person name="Hutchinson M.I."/>
            <person name="Powell A.J."/>
            <person name="Barry K."/>
            <person name="Miller A.N."/>
            <person name="Grigoriev I.V."/>
            <person name="Debuchy R."/>
            <person name="Gladieux P."/>
            <person name="Hiltunen Thoren M."/>
            <person name="Johannesson H."/>
        </authorList>
    </citation>
    <scope>NUCLEOTIDE SEQUENCE</scope>
    <source>
        <strain evidence="9">CBS 955.72</strain>
    </source>
</reference>
<evidence type="ECO:0000256" key="2">
    <source>
        <dbReference type="ARBA" id="ARBA00022670"/>
    </source>
</evidence>
<evidence type="ECO:0000256" key="5">
    <source>
        <dbReference type="ARBA" id="ARBA00022833"/>
    </source>
</evidence>
<keyword evidence="10" id="KW-1185">Reference proteome</keyword>
<accession>A0AAJ0HF61</accession>
<dbReference type="GO" id="GO:0006508">
    <property type="term" value="P:proteolysis"/>
    <property type="evidence" value="ECO:0007669"/>
    <property type="project" value="UniProtKB-KW"/>
</dbReference>
<evidence type="ECO:0000256" key="1">
    <source>
        <dbReference type="ARBA" id="ARBA00006040"/>
    </source>
</evidence>
<dbReference type="FunFam" id="3.40.390.10:FF:000074">
    <property type="entry name" value="Metalloprotease"/>
    <property type="match status" value="1"/>
</dbReference>
<feature type="domain" description="Peptidase M3A/M3B catalytic" evidence="8">
    <location>
        <begin position="221"/>
        <end position="707"/>
    </location>
</feature>
<keyword evidence="4 7" id="KW-0378">Hydrolase</keyword>
<reference evidence="9" key="2">
    <citation type="submission" date="2023-06" db="EMBL/GenBank/DDBJ databases">
        <authorList>
            <consortium name="Lawrence Berkeley National Laboratory"/>
            <person name="Haridas S."/>
            <person name="Hensen N."/>
            <person name="Bonometti L."/>
            <person name="Westerberg I."/>
            <person name="Brannstrom I.O."/>
            <person name="Guillou S."/>
            <person name="Cros-Aarteil S."/>
            <person name="Calhoun S."/>
            <person name="Kuo A."/>
            <person name="Mondo S."/>
            <person name="Pangilinan J."/>
            <person name="Riley R."/>
            <person name="Labutti K."/>
            <person name="Andreopoulos B."/>
            <person name="Lipzen A."/>
            <person name="Chen C."/>
            <person name="Yanf M."/>
            <person name="Daum C."/>
            <person name="Ng V."/>
            <person name="Clum A."/>
            <person name="Steindorff A."/>
            <person name="Ohm R."/>
            <person name="Martin F."/>
            <person name="Silar P."/>
            <person name="Natvig D."/>
            <person name="Lalanne C."/>
            <person name="Gautier V."/>
            <person name="Ament-Velasquez S.L."/>
            <person name="Kruys A."/>
            <person name="Hutchinson M.I."/>
            <person name="Powell A.J."/>
            <person name="Barry K."/>
            <person name="Miller A.N."/>
            <person name="Grigoriev I.V."/>
            <person name="Debuchy R."/>
            <person name="Gladieux P."/>
            <person name="Thoren M.H."/>
            <person name="Johannesson H."/>
        </authorList>
    </citation>
    <scope>NUCLEOTIDE SEQUENCE</scope>
    <source>
        <strain evidence="9">CBS 955.72</strain>
    </source>
</reference>
<comment type="similarity">
    <text evidence="1 7">Belongs to the peptidase M3 family.</text>
</comment>
<dbReference type="GO" id="GO:0005758">
    <property type="term" value="C:mitochondrial intermembrane space"/>
    <property type="evidence" value="ECO:0007669"/>
    <property type="project" value="TreeGrafter"/>
</dbReference>
<evidence type="ECO:0000256" key="3">
    <source>
        <dbReference type="ARBA" id="ARBA00022723"/>
    </source>
</evidence>
<evidence type="ECO:0000256" key="7">
    <source>
        <dbReference type="RuleBase" id="RU003435"/>
    </source>
</evidence>
<keyword evidence="3 7" id="KW-0479">Metal-binding</keyword>
<evidence type="ECO:0000313" key="9">
    <source>
        <dbReference type="EMBL" id="KAK3349729.1"/>
    </source>
</evidence>
<dbReference type="Proteomes" id="UP001275084">
    <property type="component" value="Unassembled WGS sequence"/>
</dbReference>
<evidence type="ECO:0000256" key="6">
    <source>
        <dbReference type="ARBA" id="ARBA00023049"/>
    </source>
</evidence>
<dbReference type="EMBL" id="JAUIQD010000005">
    <property type="protein sequence ID" value="KAK3349729.1"/>
    <property type="molecule type" value="Genomic_DNA"/>
</dbReference>
<keyword evidence="2 7" id="KW-0645">Protease</keyword>
<evidence type="ECO:0000313" key="10">
    <source>
        <dbReference type="Proteomes" id="UP001275084"/>
    </source>
</evidence>
<name>A0AAJ0HF61_9PEZI</name>
<dbReference type="InterPro" id="IPR024080">
    <property type="entry name" value="Neurolysin/TOP_N"/>
</dbReference>
<evidence type="ECO:0000259" key="8">
    <source>
        <dbReference type="Pfam" id="PF01432"/>
    </source>
</evidence>
<protein>
    <submittedName>
        <fullName evidence="9">Peptidase family M3</fullName>
    </submittedName>
</protein>
<organism evidence="9 10">
    <name type="scientific">Lasiosphaeria hispida</name>
    <dbReference type="NCBI Taxonomy" id="260671"/>
    <lineage>
        <taxon>Eukaryota</taxon>
        <taxon>Fungi</taxon>
        <taxon>Dikarya</taxon>
        <taxon>Ascomycota</taxon>
        <taxon>Pezizomycotina</taxon>
        <taxon>Sordariomycetes</taxon>
        <taxon>Sordariomycetidae</taxon>
        <taxon>Sordariales</taxon>
        <taxon>Lasiosphaeriaceae</taxon>
        <taxon>Lasiosphaeria</taxon>
    </lineage>
</organism>
<dbReference type="Pfam" id="PF01432">
    <property type="entry name" value="Peptidase_M3"/>
    <property type="match status" value="1"/>
</dbReference>
<dbReference type="AlphaFoldDB" id="A0AAJ0HF61"/>
<dbReference type="PANTHER" id="PTHR11804">
    <property type="entry name" value="PROTEASE M3 THIMET OLIGOPEPTIDASE-RELATED"/>
    <property type="match status" value="1"/>
</dbReference>
<dbReference type="Gene3D" id="3.40.390.10">
    <property type="entry name" value="Collagenase (Catalytic Domain)"/>
    <property type="match status" value="1"/>
</dbReference>
<dbReference type="GO" id="GO:0006518">
    <property type="term" value="P:peptide metabolic process"/>
    <property type="evidence" value="ECO:0007669"/>
    <property type="project" value="TreeGrafter"/>
</dbReference>
<dbReference type="GO" id="GO:0004222">
    <property type="term" value="F:metalloendopeptidase activity"/>
    <property type="evidence" value="ECO:0007669"/>
    <property type="project" value="InterPro"/>
</dbReference>
<evidence type="ECO:0000256" key="4">
    <source>
        <dbReference type="ARBA" id="ARBA00022801"/>
    </source>
</evidence>
<dbReference type="InterPro" id="IPR024077">
    <property type="entry name" value="Neurolysin/TOP_dom2"/>
</dbReference>
<proteinExistence type="inferred from homology"/>
<dbReference type="InterPro" id="IPR045090">
    <property type="entry name" value="Pept_M3A_M3B"/>
</dbReference>
<keyword evidence="5 7" id="KW-0862">Zinc</keyword>
<dbReference type="SUPFAM" id="SSF55486">
    <property type="entry name" value="Metalloproteases ('zincins'), catalytic domain"/>
    <property type="match status" value="1"/>
</dbReference>
<dbReference type="InterPro" id="IPR024079">
    <property type="entry name" value="MetalloPept_cat_dom_sf"/>
</dbReference>